<evidence type="ECO:0000256" key="7">
    <source>
        <dbReference type="ARBA" id="ARBA00022840"/>
    </source>
</evidence>
<gene>
    <name evidence="10" type="primary">dacB</name>
    <name evidence="12" type="ORF">CM1_00610</name>
</gene>
<accession>A0ABC7ZIE6</accession>
<evidence type="ECO:0000256" key="5">
    <source>
        <dbReference type="ARBA" id="ARBA00022695"/>
    </source>
</evidence>
<proteinExistence type="inferred from homology"/>
<dbReference type="InterPro" id="IPR034693">
    <property type="entry name" value="CdaS"/>
</dbReference>
<protein>
    <recommendedName>
        <fullName evidence="10">Diadenylate cyclase</fullName>
        <shortName evidence="10">DAC</shortName>
        <ecNumber evidence="10">2.7.7.85</ecNumber>
    </recommendedName>
    <alternativeName>
        <fullName evidence="10">Cyclic-di-AMP synthase</fullName>
        <shortName evidence="10">c-di-AMP synthase</shortName>
    </alternativeName>
</protein>
<dbReference type="HAMAP" id="MF_00838">
    <property type="entry name" value="DacB"/>
    <property type="match status" value="1"/>
</dbReference>
<evidence type="ECO:0000313" key="12">
    <source>
        <dbReference type="EMBL" id="AFQ03912.1"/>
    </source>
</evidence>
<evidence type="ECO:0000256" key="2">
    <source>
        <dbReference type="ARBA" id="ARBA00022475"/>
    </source>
</evidence>
<comment type="similarity">
    <text evidence="10">Belongs to the adenylate cyclase family. DacB/CdaS subfamily.</text>
</comment>
<dbReference type="PANTHER" id="PTHR34185">
    <property type="entry name" value="DIADENYLATE CYCLASE"/>
    <property type="match status" value="1"/>
</dbReference>
<dbReference type="NCBIfam" id="TIGR00159">
    <property type="entry name" value="diadenylate cyclase CdaA"/>
    <property type="match status" value="1"/>
</dbReference>
<dbReference type="KEGG" id="mgx:CM1_00610"/>
<keyword evidence="9 10" id="KW-0472">Membrane</keyword>
<comment type="subunit">
    <text evidence="10">Probably oligomerizes.</text>
</comment>
<dbReference type="EMBL" id="CP003772">
    <property type="protein sequence ID" value="AFQ03912.1"/>
    <property type="molecule type" value="Genomic_DNA"/>
</dbReference>
<dbReference type="RefSeq" id="WP_009885663.1">
    <property type="nucleotide sequence ID" value="NC_018497.1"/>
</dbReference>
<evidence type="ECO:0000256" key="6">
    <source>
        <dbReference type="ARBA" id="ARBA00022741"/>
    </source>
</evidence>
<comment type="subcellular location">
    <subcellularLocation>
        <location evidence="10">Cell membrane</location>
        <topology evidence="10">Single-pass membrane protein</topology>
    </subcellularLocation>
</comment>
<evidence type="ECO:0000256" key="8">
    <source>
        <dbReference type="ARBA" id="ARBA00022989"/>
    </source>
</evidence>
<name>A0ABC7ZIE6_MYCGT</name>
<evidence type="ECO:0000256" key="9">
    <source>
        <dbReference type="ARBA" id="ARBA00023136"/>
    </source>
</evidence>
<organism evidence="12 13">
    <name type="scientific">Mycoplasmoides genitalium M6320</name>
    <dbReference type="NCBI Taxonomy" id="662945"/>
    <lineage>
        <taxon>Bacteria</taxon>
        <taxon>Bacillati</taxon>
        <taxon>Mycoplasmatota</taxon>
        <taxon>Mycoplasmoidales</taxon>
        <taxon>Mycoplasmoidaceae</taxon>
        <taxon>Mycoplasmoides</taxon>
    </lineage>
</organism>
<dbReference type="GO" id="GO:0106408">
    <property type="term" value="F:diadenylate cyclase activity"/>
    <property type="evidence" value="ECO:0007669"/>
    <property type="project" value="UniProtKB-EC"/>
</dbReference>
<dbReference type="PANTHER" id="PTHR34185:SF1">
    <property type="entry name" value="DIADENYLATE CYCLASE"/>
    <property type="match status" value="1"/>
</dbReference>
<dbReference type="GO" id="GO:0005524">
    <property type="term" value="F:ATP binding"/>
    <property type="evidence" value="ECO:0007669"/>
    <property type="project" value="UniProtKB-UniRule"/>
</dbReference>
<dbReference type="InterPro" id="IPR034701">
    <property type="entry name" value="CdaA"/>
</dbReference>
<dbReference type="SMR" id="A0ABC7ZIE6"/>
<comment type="catalytic activity">
    <reaction evidence="1 10">
        <text>2 ATP = 3',3'-c-di-AMP + 2 diphosphate</text>
        <dbReference type="Rhea" id="RHEA:35655"/>
        <dbReference type="ChEBI" id="CHEBI:30616"/>
        <dbReference type="ChEBI" id="CHEBI:33019"/>
        <dbReference type="ChEBI" id="CHEBI:71500"/>
        <dbReference type="EC" id="2.7.7.85"/>
    </reaction>
</comment>
<dbReference type="InterPro" id="IPR036888">
    <property type="entry name" value="DNA_integrity_DisA_N_sf"/>
</dbReference>
<dbReference type="Gene3D" id="3.40.1700.10">
    <property type="entry name" value="DNA integrity scanning protein, DisA, N-terminal domain"/>
    <property type="match status" value="1"/>
</dbReference>
<keyword evidence="6 10" id="KW-0547">Nucleotide-binding</keyword>
<keyword evidence="7 10" id="KW-0067">ATP-binding</keyword>
<dbReference type="PROSITE" id="PS51794">
    <property type="entry name" value="DAC"/>
    <property type="match status" value="1"/>
</dbReference>
<keyword evidence="2 10" id="KW-1003">Cell membrane</keyword>
<evidence type="ECO:0000256" key="4">
    <source>
        <dbReference type="ARBA" id="ARBA00022692"/>
    </source>
</evidence>
<dbReference type="Pfam" id="PF02457">
    <property type="entry name" value="DAC"/>
    <property type="match status" value="1"/>
</dbReference>
<evidence type="ECO:0000259" key="11">
    <source>
        <dbReference type="PROSITE" id="PS51794"/>
    </source>
</evidence>
<keyword evidence="5 10" id="KW-0548">Nucleotidyltransferase</keyword>
<dbReference type="GeneID" id="99646925"/>
<dbReference type="Proteomes" id="UP000005254">
    <property type="component" value="Chromosome"/>
</dbReference>
<feature type="domain" description="DAC" evidence="11">
    <location>
        <begin position="28"/>
        <end position="185"/>
    </location>
</feature>
<dbReference type="NCBIfam" id="NF038327">
    <property type="entry name" value="c-di-AMP_CdaM"/>
    <property type="match status" value="1"/>
</dbReference>
<dbReference type="InterPro" id="IPR050338">
    <property type="entry name" value="DisA"/>
</dbReference>
<evidence type="ECO:0000256" key="10">
    <source>
        <dbReference type="HAMAP-Rule" id="MF_00838"/>
    </source>
</evidence>
<evidence type="ECO:0000256" key="1">
    <source>
        <dbReference type="ARBA" id="ARBA00000877"/>
    </source>
</evidence>
<dbReference type="SUPFAM" id="SSF143597">
    <property type="entry name" value="YojJ-like"/>
    <property type="match status" value="1"/>
</dbReference>
<dbReference type="PIRSF" id="PIRSF004793">
    <property type="entry name" value="UCP004793"/>
    <property type="match status" value="1"/>
</dbReference>
<dbReference type="GO" id="GO:0004016">
    <property type="term" value="F:adenylate cyclase activity"/>
    <property type="evidence" value="ECO:0007669"/>
    <property type="project" value="UniProtKB-UniRule"/>
</dbReference>
<dbReference type="EC" id="2.7.7.85" evidence="10"/>
<dbReference type="InterPro" id="IPR003390">
    <property type="entry name" value="DNA_integrity_scan_DisA_N"/>
</dbReference>
<feature type="transmembrane region" description="Helical" evidence="10">
    <location>
        <begin position="6"/>
        <end position="27"/>
    </location>
</feature>
<keyword evidence="4 10" id="KW-0812">Transmembrane</keyword>
<dbReference type="InterPro" id="IPR014046">
    <property type="entry name" value="C-di-AMP_synthase"/>
</dbReference>
<evidence type="ECO:0000256" key="3">
    <source>
        <dbReference type="ARBA" id="ARBA00022679"/>
    </source>
</evidence>
<dbReference type="AlphaFoldDB" id="A0ABC7ZIE6"/>
<keyword evidence="3 10" id="KW-0808">Transferase</keyword>
<reference evidence="12 13" key="1">
    <citation type="journal article" date="2012" name="J. Bacteriol.">
        <title>Draft Genome Sequences of Four Axenic Mycoplasma genitalium Strains Isolated from Denmark, Japan, and Australia.</title>
        <authorList>
            <person name="McGowin C.L."/>
            <person name="Ma L."/>
            <person name="Jensen J.S."/>
            <person name="Mancuso M.M."/>
            <person name="Hamasuna R."/>
            <person name="Adegboye D."/>
            <person name="Martin D.H."/>
        </authorList>
    </citation>
    <scope>NUCLEOTIDE SEQUENCE [LARGE SCALE GENOMIC DNA]</scope>
    <source>
        <strain evidence="12 13">M6320</strain>
    </source>
</reference>
<evidence type="ECO:0000313" key="13">
    <source>
        <dbReference type="Proteomes" id="UP000005254"/>
    </source>
</evidence>
<sequence length="200" mass="22654">MVVNILLFITLIFLLLLFVFLIAFAFLNKRVRNYVVRTWTSVFSKSKQNLDKKNFFDNLTSTLLRLSVDKIGAIIAIEKRDSLDPYINIGYRVSSDFSPELLVTIFYNKSSPLHDGAVIVRDYKIISVSSYFPMTRQLIDVSYGSRHRSALGLSEKSDAVVFIVSETTGKISVALKGVIKTLSSNSDRLQDEIIHYLSSK</sequence>
<comment type="function">
    <text evidence="10">Catalyzes the condensation of 2 ATP molecules into cyclic di-AMP (c-di-AMP), a second messenger used to regulate differing processes in different bacteria.</text>
</comment>
<dbReference type="GO" id="GO:0005886">
    <property type="term" value="C:plasma membrane"/>
    <property type="evidence" value="ECO:0007669"/>
    <property type="project" value="UniProtKB-SubCell"/>
</dbReference>
<keyword evidence="8 10" id="KW-1133">Transmembrane helix</keyword>